<dbReference type="PANTHER" id="PTHR33392:SF6">
    <property type="entry name" value="POLYISOPRENYL-TEICHOIC ACID--PEPTIDOGLYCAN TEICHOIC ACID TRANSFERASE TAGU"/>
    <property type="match status" value="1"/>
</dbReference>
<keyword evidence="2" id="KW-0812">Transmembrane</keyword>
<dbReference type="RefSeq" id="WP_397087388.1">
    <property type="nucleotide sequence ID" value="NZ_JBITGY010000009.1"/>
</dbReference>
<dbReference type="Proteomes" id="UP001612741">
    <property type="component" value="Unassembled WGS sequence"/>
</dbReference>
<proteinExistence type="inferred from homology"/>
<dbReference type="Gene3D" id="3.40.630.190">
    <property type="entry name" value="LCP protein"/>
    <property type="match status" value="1"/>
</dbReference>
<dbReference type="PANTHER" id="PTHR33392">
    <property type="entry name" value="POLYISOPRENYL-TEICHOIC ACID--PEPTIDOGLYCAN TEICHOIC ACID TRANSFERASE TAGU"/>
    <property type="match status" value="1"/>
</dbReference>
<evidence type="ECO:0000256" key="1">
    <source>
        <dbReference type="ARBA" id="ARBA00006068"/>
    </source>
</evidence>
<keyword evidence="2" id="KW-0472">Membrane</keyword>
<keyword evidence="5" id="KW-1185">Reference proteome</keyword>
<evidence type="ECO:0000256" key="2">
    <source>
        <dbReference type="SAM" id="Phobius"/>
    </source>
</evidence>
<dbReference type="InterPro" id="IPR050922">
    <property type="entry name" value="LytR/CpsA/Psr_CW_biosynth"/>
</dbReference>
<comment type="similarity">
    <text evidence="1">Belongs to the LytR/CpsA/Psr (LCP) family.</text>
</comment>
<feature type="domain" description="Cell envelope-related transcriptional attenuator" evidence="3">
    <location>
        <begin position="95"/>
        <end position="244"/>
    </location>
</feature>
<keyword evidence="2" id="KW-1133">Transmembrane helix</keyword>
<comment type="caution">
    <text evidence="4">The sequence shown here is derived from an EMBL/GenBank/DDBJ whole genome shotgun (WGS) entry which is preliminary data.</text>
</comment>
<evidence type="ECO:0000259" key="3">
    <source>
        <dbReference type="Pfam" id="PF03816"/>
    </source>
</evidence>
<organism evidence="4 5">
    <name type="scientific">Nonomuraea typhae</name>
    <dbReference type="NCBI Taxonomy" id="2603600"/>
    <lineage>
        <taxon>Bacteria</taxon>
        <taxon>Bacillati</taxon>
        <taxon>Actinomycetota</taxon>
        <taxon>Actinomycetes</taxon>
        <taxon>Streptosporangiales</taxon>
        <taxon>Streptosporangiaceae</taxon>
        <taxon>Nonomuraea</taxon>
    </lineage>
</organism>
<gene>
    <name evidence="4" type="ORF">ACIBG2_33130</name>
</gene>
<dbReference type="Pfam" id="PF03816">
    <property type="entry name" value="LytR_cpsA_psr"/>
    <property type="match status" value="1"/>
</dbReference>
<dbReference type="NCBIfam" id="TIGR00350">
    <property type="entry name" value="lytR_cpsA_psr"/>
    <property type="match status" value="1"/>
</dbReference>
<accession>A0ABW7Z2U1</accession>
<reference evidence="4 5" key="1">
    <citation type="submission" date="2024-10" db="EMBL/GenBank/DDBJ databases">
        <title>The Natural Products Discovery Center: Release of the First 8490 Sequenced Strains for Exploring Actinobacteria Biosynthetic Diversity.</title>
        <authorList>
            <person name="Kalkreuter E."/>
            <person name="Kautsar S.A."/>
            <person name="Yang D."/>
            <person name="Bader C.D."/>
            <person name="Teijaro C.N."/>
            <person name="Fluegel L."/>
            <person name="Davis C.M."/>
            <person name="Simpson J.R."/>
            <person name="Lauterbach L."/>
            <person name="Steele A.D."/>
            <person name="Gui C."/>
            <person name="Meng S."/>
            <person name="Li G."/>
            <person name="Viehrig K."/>
            <person name="Ye F."/>
            <person name="Su P."/>
            <person name="Kiefer A.F."/>
            <person name="Nichols A."/>
            <person name="Cepeda A.J."/>
            <person name="Yan W."/>
            <person name="Fan B."/>
            <person name="Jiang Y."/>
            <person name="Adhikari A."/>
            <person name="Zheng C.-J."/>
            <person name="Schuster L."/>
            <person name="Cowan T.M."/>
            <person name="Smanski M.J."/>
            <person name="Chevrette M.G."/>
            <person name="De Carvalho L.P.S."/>
            <person name="Shen B."/>
        </authorList>
    </citation>
    <scope>NUCLEOTIDE SEQUENCE [LARGE SCALE GENOMIC DNA]</scope>
    <source>
        <strain evidence="4 5">NPDC050545</strain>
    </source>
</reference>
<evidence type="ECO:0000313" key="5">
    <source>
        <dbReference type="Proteomes" id="UP001612741"/>
    </source>
</evidence>
<protein>
    <submittedName>
        <fullName evidence="4">LCP family protein</fullName>
    </submittedName>
</protein>
<sequence>MDDLKLLRDFGGELEQEPPATLARQRARLTGGPAARPRRWNWMATTAAVVATALAVAVPTLLLGNRARDAAGGAPGARNILAIGSDNRPGNAGMRADTIVLVHLPAGRGTPKVVNIPRDTVVTIPKCGGQPSWRATINTAYDKGGADCLIKTLQAEAGLRVDHTVEVNFDGFKRIVDALGGVEVEIKKPIDDSKAKVTLSPGRQTLNGAQALGFFRLRNQGNGSDLERIETQQKVLSAMLKKAKIMLIQDPVRLRAFLRAVKDATRTDLDLESLYQIGAGLEGRQPVFATVPTTVAPGDPNRLTWLQPAAKEMFDALR</sequence>
<feature type="transmembrane region" description="Helical" evidence="2">
    <location>
        <begin position="42"/>
        <end position="63"/>
    </location>
</feature>
<name>A0ABW7Z2U1_9ACTN</name>
<dbReference type="InterPro" id="IPR004474">
    <property type="entry name" value="LytR_CpsA_psr"/>
</dbReference>
<dbReference type="EMBL" id="JBITGY010000009">
    <property type="protein sequence ID" value="MFI6502262.1"/>
    <property type="molecule type" value="Genomic_DNA"/>
</dbReference>
<evidence type="ECO:0000313" key="4">
    <source>
        <dbReference type="EMBL" id="MFI6502262.1"/>
    </source>
</evidence>